<gene>
    <name evidence="3" type="primary">mshA1</name>
    <name evidence="3" type="ORF">HVS_04260</name>
</gene>
<keyword evidence="3" id="KW-0808">Transferase</keyword>
<keyword evidence="4" id="KW-1185">Reference proteome</keyword>
<keyword evidence="3" id="KW-0328">Glycosyltransferase</keyword>
<dbReference type="AlphaFoldDB" id="A0A2K9E9T6"/>
<dbReference type="PANTHER" id="PTHR12526:SF572">
    <property type="entry name" value="BLL5144 PROTEIN"/>
    <property type="match status" value="1"/>
</dbReference>
<dbReference type="SUPFAM" id="SSF53756">
    <property type="entry name" value="UDP-Glycosyltransferase/glycogen phosphorylase"/>
    <property type="match status" value="1"/>
</dbReference>
<dbReference type="Proteomes" id="UP000233534">
    <property type="component" value="Chromosome"/>
</dbReference>
<feature type="domain" description="Glycosyltransferase subfamily 4-like N-terminal" evidence="2">
    <location>
        <begin position="22"/>
        <end position="172"/>
    </location>
</feature>
<protein>
    <submittedName>
        <fullName evidence="3">D-inositol 3-phosphate glycosyltransferase</fullName>
        <ecNumber evidence="3">2.4.1.250</ecNumber>
    </submittedName>
</protein>
<dbReference type="InterPro" id="IPR001296">
    <property type="entry name" value="Glyco_trans_1"/>
</dbReference>
<dbReference type="GO" id="GO:0102710">
    <property type="term" value="F:D-inositol-3-phosphate glycosyltransferase activity"/>
    <property type="evidence" value="ECO:0007669"/>
    <property type="project" value="UniProtKB-EC"/>
</dbReference>
<accession>A0A2K9E9T6</accession>
<feature type="domain" description="Glycosyl transferase family 1" evidence="1">
    <location>
        <begin position="180"/>
        <end position="356"/>
    </location>
</feature>
<dbReference type="RefSeq" id="WP_101299541.1">
    <property type="nucleotide sequence ID" value="NZ_CP025197.1"/>
</dbReference>
<dbReference type="InterPro" id="IPR028098">
    <property type="entry name" value="Glyco_trans_4-like_N"/>
</dbReference>
<dbReference type="EC" id="2.4.1.250" evidence="3"/>
<dbReference type="Pfam" id="PF13439">
    <property type="entry name" value="Glyco_transf_4"/>
    <property type="match status" value="1"/>
</dbReference>
<dbReference type="KEGG" id="hsc:HVS_04260"/>
<organism evidence="3 4">
    <name type="scientific">Acetivibrio saccincola</name>
    <dbReference type="NCBI Taxonomy" id="1677857"/>
    <lineage>
        <taxon>Bacteria</taxon>
        <taxon>Bacillati</taxon>
        <taxon>Bacillota</taxon>
        <taxon>Clostridia</taxon>
        <taxon>Eubacteriales</taxon>
        <taxon>Oscillospiraceae</taxon>
        <taxon>Acetivibrio</taxon>
    </lineage>
</organism>
<evidence type="ECO:0000313" key="3">
    <source>
        <dbReference type="EMBL" id="AUG56794.1"/>
    </source>
</evidence>
<dbReference type="Pfam" id="PF00534">
    <property type="entry name" value="Glycos_transf_1"/>
    <property type="match status" value="1"/>
</dbReference>
<dbReference type="Gene3D" id="3.40.50.2000">
    <property type="entry name" value="Glycogen Phosphorylase B"/>
    <property type="match status" value="2"/>
</dbReference>
<dbReference type="PANTHER" id="PTHR12526">
    <property type="entry name" value="GLYCOSYLTRANSFERASE"/>
    <property type="match status" value="1"/>
</dbReference>
<reference evidence="3 4" key="1">
    <citation type="submission" date="2017-12" db="EMBL/GenBank/DDBJ databases">
        <title>Complete genome sequence of Herbivorax saccincola GGR1, a novel Cellulosome-producing hydrolytic bacterium in a thermophilic biogas plant, established by Illumina and Nanopore MinION sequencing.</title>
        <authorList>
            <person name="Pechtl A."/>
            <person name="Ruckert C."/>
            <person name="Koeck D.E."/>
            <person name="Maus I."/>
            <person name="Winkler A."/>
            <person name="Kalinowski J."/>
            <person name="Puhler A."/>
            <person name="Schwarz W.W."/>
            <person name="Zverlov V.V."/>
            <person name="Schluter A."/>
            <person name="Liebl W."/>
        </authorList>
    </citation>
    <scope>NUCLEOTIDE SEQUENCE [LARGE SCALE GENOMIC DNA]</scope>
    <source>
        <strain evidence="4">SR1</strain>
    </source>
</reference>
<evidence type="ECO:0000313" key="4">
    <source>
        <dbReference type="Proteomes" id="UP000233534"/>
    </source>
</evidence>
<sequence>MTLNRIRNVAFLSTYPSRECGLATFTQDLVRALDDVDLIDSPKVIAVSDSDEYQYSDRVIMEISQYDRNSYIKAAKQINKSDIELVVIEHEYGIFGGEAGEYILDFAKNLEIPFVTTLHTVLPCPGEKEREVLRELGKRSAKVVTMAKNTKPLLKDVYEMDLSKVEVIHHGVPYRILESREKLKEKHGFSGKNVISTFGLLSPGKGLEYGIEAVAKVVKEHKDMVYLILGQTHPAIKKRSGEEYREKLIAKVNELGIGDHVIFVDKYLTKDEIIQYLRMSDIYMTPYLGKDQAVSGTLAYAVGYGRVIVSTPYRYAEEMLSEGRGLLAEFRNSDSLAEKLKYVIENPEEKKEMENKTLSLGRTMMWEDIARQYAKMFIKTVEEVRLKDSVVV</sequence>
<dbReference type="EMBL" id="CP025197">
    <property type="protein sequence ID" value="AUG56794.1"/>
    <property type="molecule type" value="Genomic_DNA"/>
</dbReference>
<evidence type="ECO:0000259" key="1">
    <source>
        <dbReference type="Pfam" id="PF00534"/>
    </source>
</evidence>
<dbReference type="CDD" id="cd03822">
    <property type="entry name" value="GT4_mannosyltransferase-like"/>
    <property type="match status" value="1"/>
</dbReference>
<proteinExistence type="predicted"/>
<evidence type="ECO:0000259" key="2">
    <source>
        <dbReference type="Pfam" id="PF13439"/>
    </source>
</evidence>
<name>A0A2K9E9T6_9FIRM</name>